<evidence type="ECO:0000256" key="2">
    <source>
        <dbReference type="ARBA" id="ARBA00023002"/>
    </source>
</evidence>
<dbReference type="AlphaFoldDB" id="A0A858R7N6"/>
<evidence type="ECO:0000313" key="4">
    <source>
        <dbReference type="Proteomes" id="UP000501891"/>
    </source>
</evidence>
<dbReference type="Proteomes" id="UP000501891">
    <property type="component" value="Chromosome"/>
</dbReference>
<protein>
    <submittedName>
        <fullName evidence="3">SDR family oxidoreductase</fullName>
    </submittedName>
</protein>
<organism evidence="3 4">
    <name type="scientific">Aerophototrophica crusticola</name>
    <dbReference type="NCBI Taxonomy" id="1709002"/>
    <lineage>
        <taxon>Bacteria</taxon>
        <taxon>Pseudomonadati</taxon>
        <taxon>Pseudomonadota</taxon>
        <taxon>Alphaproteobacteria</taxon>
        <taxon>Rhodospirillales</taxon>
        <taxon>Rhodospirillaceae</taxon>
        <taxon>Aerophototrophica</taxon>
    </lineage>
</organism>
<dbReference type="InterPro" id="IPR036291">
    <property type="entry name" value="NAD(P)-bd_dom_sf"/>
</dbReference>
<name>A0A858R7N6_9PROT</name>
<proteinExistence type="inferred from homology"/>
<dbReference type="PROSITE" id="PS00061">
    <property type="entry name" value="ADH_SHORT"/>
    <property type="match status" value="1"/>
</dbReference>
<dbReference type="GO" id="GO:0016491">
    <property type="term" value="F:oxidoreductase activity"/>
    <property type="evidence" value="ECO:0007669"/>
    <property type="project" value="UniProtKB-KW"/>
</dbReference>
<keyword evidence="4" id="KW-1185">Reference proteome</keyword>
<accession>A0A858R7N6</accession>
<sequence>MTEPRRRTVLVTGGAQRIGRCMVEHLAARGWAVAIHYNHSAKPAEELAARLNAGGGRAVALGADLSSPTASRALAEDAAKALGSLTAVVNNASRFVEDSAESATPESWDAHLTANLQGPAFLAQGFAAVTKPEDDPVLVNILDQKVGNLNPDFFSYTVSKLGLAGLTRLLAVTWAGRIRVHGIAPGLTLPSADQTAEEFERTHRMNPLRRGSDPEDLARAVAYLLDTPSARAELLYVDGGQHLEPRARDVMFEIRQPFKE</sequence>
<dbReference type="Gene3D" id="3.40.50.720">
    <property type="entry name" value="NAD(P)-binding Rossmann-like Domain"/>
    <property type="match status" value="1"/>
</dbReference>
<dbReference type="EMBL" id="CP051775">
    <property type="protein sequence ID" value="QJE73418.1"/>
    <property type="molecule type" value="Genomic_DNA"/>
</dbReference>
<dbReference type="NCBIfam" id="NF006597">
    <property type="entry name" value="PRK09134.1"/>
    <property type="match status" value="1"/>
</dbReference>
<comment type="similarity">
    <text evidence="1">Belongs to the short-chain dehydrogenases/reductases (SDR) family.</text>
</comment>
<dbReference type="PANTHER" id="PTHR43639">
    <property type="entry name" value="OXIDOREDUCTASE, SHORT-CHAIN DEHYDROGENASE/REDUCTASE FAMILY (AFU_ORTHOLOGUE AFUA_5G02870)"/>
    <property type="match status" value="1"/>
</dbReference>
<dbReference type="KEGG" id="acru:HHL28_10230"/>
<dbReference type="Pfam" id="PF13561">
    <property type="entry name" value="adh_short_C2"/>
    <property type="match status" value="1"/>
</dbReference>
<dbReference type="PRINTS" id="PR00081">
    <property type="entry name" value="GDHRDH"/>
</dbReference>
<dbReference type="SUPFAM" id="SSF51735">
    <property type="entry name" value="NAD(P)-binding Rossmann-fold domains"/>
    <property type="match status" value="1"/>
</dbReference>
<dbReference type="InterPro" id="IPR002347">
    <property type="entry name" value="SDR_fam"/>
</dbReference>
<dbReference type="InterPro" id="IPR020904">
    <property type="entry name" value="Sc_DH/Rdtase_CS"/>
</dbReference>
<gene>
    <name evidence="3" type="ORF">HHL28_10230</name>
</gene>
<evidence type="ECO:0000313" key="3">
    <source>
        <dbReference type="EMBL" id="QJE73418.1"/>
    </source>
</evidence>
<dbReference type="PANTHER" id="PTHR43639:SF1">
    <property type="entry name" value="SHORT-CHAIN DEHYDROGENASE_REDUCTASE FAMILY PROTEIN"/>
    <property type="match status" value="1"/>
</dbReference>
<evidence type="ECO:0000256" key="1">
    <source>
        <dbReference type="ARBA" id="ARBA00006484"/>
    </source>
</evidence>
<keyword evidence="2" id="KW-0560">Oxidoreductase</keyword>
<reference evidence="3" key="1">
    <citation type="submission" date="2020-04" db="EMBL/GenBank/DDBJ databases">
        <title>A desert anoxygenic phototrophic bacterium fixes CO2 using RubisCO under aerobic conditions.</title>
        <authorList>
            <person name="Tang K."/>
        </authorList>
    </citation>
    <scope>NUCLEOTIDE SEQUENCE [LARGE SCALE GENOMIC DNA]</scope>
    <source>
        <strain evidence="3">MIMtkB3</strain>
    </source>
</reference>